<dbReference type="InterPro" id="IPR029033">
    <property type="entry name" value="His_PPase_superfam"/>
</dbReference>
<keyword evidence="3" id="KW-0472">Membrane</keyword>
<protein>
    <submittedName>
        <fullName evidence="5">Histidine phosphatase superfamily</fullName>
    </submittedName>
</protein>
<evidence type="ECO:0000313" key="5">
    <source>
        <dbReference type="EMBL" id="KAH8705149.1"/>
    </source>
</evidence>
<dbReference type="PANTHER" id="PTHR11567">
    <property type="entry name" value="ACID PHOSPHATASE-RELATED"/>
    <property type="match status" value="1"/>
</dbReference>
<dbReference type="InterPro" id="IPR050645">
    <property type="entry name" value="Histidine_acid_phosphatase"/>
</dbReference>
<dbReference type="AlphaFoldDB" id="A0AAD4L123"/>
<dbReference type="Pfam" id="PF00328">
    <property type="entry name" value="His_Phos_2"/>
    <property type="match status" value="1"/>
</dbReference>
<organism evidence="5 6">
    <name type="scientific">Talaromyces proteolyticus</name>
    <dbReference type="NCBI Taxonomy" id="1131652"/>
    <lineage>
        <taxon>Eukaryota</taxon>
        <taxon>Fungi</taxon>
        <taxon>Dikarya</taxon>
        <taxon>Ascomycota</taxon>
        <taxon>Pezizomycotina</taxon>
        <taxon>Eurotiomycetes</taxon>
        <taxon>Eurotiomycetidae</taxon>
        <taxon>Eurotiales</taxon>
        <taxon>Trichocomaceae</taxon>
        <taxon>Talaromyces</taxon>
        <taxon>Talaromyces sect. Bacilispori</taxon>
    </lineage>
</organism>
<dbReference type="Proteomes" id="UP001201262">
    <property type="component" value="Unassembled WGS sequence"/>
</dbReference>
<dbReference type="EMBL" id="JAJTJA010000001">
    <property type="protein sequence ID" value="KAH8705149.1"/>
    <property type="molecule type" value="Genomic_DNA"/>
</dbReference>
<evidence type="ECO:0000256" key="1">
    <source>
        <dbReference type="ARBA" id="ARBA00005375"/>
    </source>
</evidence>
<name>A0AAD4L123_9EURO</name>
<evidence type="ECO:0000256" key="4">
    <source>
        <dbReference type="SAM" id="SignalP"/>
    </source>
</evidence>
<feature type="compositionally biased region" description="Basic and acidic residues" evidence="2">
    <location>
        <begin position="523"/>
        <end position="546"/>
    </location>
</feature>
<feature type="chain" id="PRO_5042074353" evidence="4">
    <location>
        <begin position="21"/>
        <end position="568"/>
    </location>
</feature>
<dbReference type="SUPFAM" id="SSF53254">
    <property type="entry name" value="Phosphoglycerate mutase-like"/>
    <property type="match status" value="1"/>
</dbReference>
<feature type="signal peptide" evidence="4">
    <location>
        <begin position="1"/>
        <end position="20"/>
    </location>
</feature>
<keyword evidence="3" id="KW-1133">Transmembrane helix</keyword>
<reference evidence="5" key="1">
    <citation type="submission" date="2021-12" db="EMBL/GenBank/DDBJ databases">
        <title>Convergent genome expansion in fungi linked to evolution of root-endophyte symbiosis.</title>
        <authorList>
            <consortium name="DOE Joint Genome Institute"/>
            <person name="Ke Y.-H."/>
            <person name="Bonito G."/>
            <person name="Liao H.-L."/>
            <person name="Looney B."/>
            <person name="Rojas-Flechas A."/>
            <person name="Nash J."/>
            <person name="Hameed K."/>
            <person name="Schadt C."/>
            <person name="Martin F."/>
            <person name="Crous P.W."/>
            <person name="Miettinen O."/>
            <person name="Magnuson J.K."/>
            <person name="Labbe J."/>
            <person name="Jacobson D."/>
            <person name="Doktycz M.J."/>
            <person name="Veneault-Fourrey C."/>
            <person name="Kuo A."/>
            <person name="Mondo S."/>
            <person name="Calhoun S."/>
            <person name="Riley R."/>
            <person name="Ohm R."/>
            <person name="LaButti K."/>
            <person name="Andreopoulos B."/>
            <person name="Pangilinan J."/>
            <person name="Nolan M."/>
            <person name="Tritt A."/>
            <person name="Clum A."/>
            <person name="Lipzen A."/>
            <person name="Daum C."/>
            <person name="Barry K."/>
            <person name="Grigoriev I.V."/>
            <person name="Vilgalys R."/>
        </authorList>
    </citation>
    <scope>NUCLEOTIDE SEQUENCE</scope>
    <source>
        <strain evidence="5">PMI_201</strain>
    </source>
</reference>
<dbReference type="InterPro" id="IPR000560">
    <property type="entry name" value="His_Pase_clade-2"/>
</dbReference>
<proteinExistence type="inferred from homology"/>
<keyword evidence="3" id="KW-0812">Transmembrane</keyword>
<keyword evidence="6" id="KW-1185">Reference proteome</keyword>
<dbReference type="GO" id="GO:0016791">
    <property type="term" value="F:phosphatase activity"/>
    <property type="evidence" value="ECO:0007669"/>
    <property type="project" value="TreeGrafter"/>
</dbReference>
<gene>
    <name evidence="5" type="ORF">BGW36DRAFT_413196</name>
</gene>
<dbReference type="Gene3D" id="3.40.50.1240">
    <property type="entry name" value="Phosphoglycerate mutase-like"/>
    <property type="match status" value="1"/>
</dbReference>
<comment type="similarity">
    <text evidence="1">Belongs to the histidine acid phosphatase family.</text>
</comment>
<dbReference type="RefSeq" id="XP_046077770.1">
    <property type="nucleotide sequence ID" value="XM_046219241.1"/>
</dbReference>
<feature type="region of interest" description="Disordered" evidence="2">
    <location>
        <begin position="520"/>
        <end position="546"/>
    </location>
</feature>
<dbReference type="PANTHER" id="PTHR11567:SF127">
    <property type="entry name" value="HISTIDINE ACID PHOSPHATASE"/>
    <property type="match status" value="1"/>
</dbReference>
<accession>A0AAD4L123</accession>
<evidence type="ECO:0000313" key="6">
    <source>
        <dbReference type="Proteomes" id="UP001201262"/>
    </source>
</evidence>
<sequence>MYLLQLIIALVLNFSGHVLGQEVAETLWAVFSFNVHGDSTPYLLASPRTLTPIGAQNLYDVGSAFRDRYVMGAALNFDETPLSQSWVQGLAQHRLDSEEVRVYSTSDQYTEASALAFMQGFYPPISGPNDTFHYMDEAYLLANGSSVASPLNDYQYPRMYAAGLTDANSIYVAGQMGCDMHQKSTFQYLNSPQFREIESENADFYSHLYDVALEGLMDESSVGYARAKDIFEYLDYEYLHNSSLGVSSSDLQRARALASQYSFDTNGNLSASGMYEGDMIQAISGRTLSRLILQSFEDNIETQGSSSKITLVFGGTEPITAFAALTQLASSMNGDFYGLPVTGASLVLEMFSINSTSDSSYPQISDLFVRFLFHNGTSGDEAFTQYPLFGHGPSSIDMPFTDFVEGLGDVLIPSTHNWCTTCNSSSVYCLGAVSPDMEPTKGGLTLAGAGAIGAAVTIAVLSIIAGIAWLCGIELHRRQKSTSTGGFKGGSKMVGDQDVDFTNPSSGVFRAGILGFNKNGAQTHERSGSWEMKNKSERIDDDGMKLDDEDDTVEAMAGAEPVQIHETV</sequence>
<feature type="transmembrane region" description="Helical" evidence="3">
    <location>
        <begin position="444"/>
        <end position="471"/>
    </location>
</feature>
<dbReference type="GeneID" id="70249528"/>
<comment type="caution">
    <text evidence="5">The sequence shown here is derived from an EMBL/GenBank/DDBJ whole genome shotgun (WGS) entry which is preliminary data.</text>
</comment>
<keyword evidence="4" id="KW-0732">Signal</keyword>
<evidence type="ECO:0000256" key="2">
    <source>
        <dbReference type="SAM" id="MobiDB-lite"/>
    </source>
</evidence>
<evidence type="ECO:0000256" key="3">
    <source>
        <dbReference type="SAM" id="Phobius"/>
    </source>
</evidence>